<evidence type="ECO:0000256" key="1">
    <source>
        <dbReference type="SAM" id="MobiDB-lite"/>
    </source>
</evidence>
<name>A0A061RGJ7_9CHLO</name>
<dbReference type="EMBL" id="GBEZ01016329">
    <property type="protein sequence ID" value="JAC69909.1"/>
    <property type="molecule type" value="Transcribed_RNA"/>
</dbReference>
<accession>A0A061RGJ7</accession>
<feature type="region of interest" description="Disordered" evidence="1">
    <location>
        <begin position="1"/>
        <end position="37"/>
    </location>
</feature>
<organism evidence="2">
    <name type="scientific">Tetraselmis sp. GSL018</name>
    <dbReference type="NCBI Taxonomy" id="582737"/>
    <lineage>
        <taxon>Eukaryota</taxon>
        <taxon>Viridiplantae</taxon>
        <taxon>Chlorophyta</taxon>
        <taxon>core chlorophytes</taxon>
        <taxon>Chlorodendrophyceae</taxon>
        <taxon>Chlorodendrales</taxon>
        <taxon>Chlorodendraceae</taxon>
        <taxon>Tetraselmis</taxon>
    </lineage>
</organism>
<sequence>QAAAGDAAEGCQGPRVDASAVQRGAHSESAEVGGGVTPHGSCGAAEIHIFRQGSSRPVSFGSLNSYYNTPVLPSPPQSTWAADSIRFACGAELQARKAS</sequence>
<protein>
    <submittedName>
        <fullName evidence="2">Uncharacterized protein</fullName>
    </submittedName>
</protein>
<evidence type="ECO:0000313" key="2">
    <source>
        <dbReference type="EMBL" id="JAC69909.1"/>
    </source>
</evidence>
<reference evidence="2" key="1">
    <citation type="submission" date="2014-05" db="EMBL/GenBank/DDBJ databases">
        <title>The transcriptome of the halophilic microalga Tetraselmis sp. GSL018 isolated from the Great Salt Lake, Utah.</title>
        <authorList>
            <person name="Jinkerson R.E."/>
            <person name="D'Adamo S."/>
            <person name="Posewitz M.C."/>
        </authorList>
    </citation>
    <scope>NUCLEOTIDE SEQUENCE</scope>
    <source>
        <strain evidence="2">GSL018</strain>
    </source>
</reference>
<gene>
    <name evidence="2" type="ORF">TSPGSL018_5278</name>
</gene>
<proteinExistence type="predicted"/>
<feature type="non-terminal residue" evidence="2">
    <location>
        <position position="1"/>
    </location>
</feature>
<dbReference type="AlphaFoldDB" id="A0A061RGJ7"/>